<dbReference type="InterPro" id="IPR021314">
    <property type="entry name" value="DUF2911"/>
</dbReference>
<dbReference type="OrthoDB" id="195456at2"/>
<evidence type="ECO:0000256" key="1">
    <source>
        <dbReference type="SAM" id="SignalP"/>
    </source>
</evidence>
<keyword evidence="1" id="KW-0732">Signal</keyword>
<reference evidence="2 3" key="1">
    <citation type="submission" date="2019-12" db="EMBL/GenBank/DDBJ databases">
        <authorList>
            <person name="Dong K."/>
        </authorList>
    </citation>
    <scope>NUCLEOTIDE SEQUENCE [LARGE SCALE GENOMIC DNA]</scope>
    <source>
        <strain evidence="2 3">JCM 31225</strain>
    </source>
</reference>
<feature type="signal peptide" evidence="1">
    <location>
        <begin position="1"/>
        <end position="19"/>
    </location>
</feature>
<name>A0A6N8KZ18_9SPHI</name>
<comment type="caution">
    <text evidence="2">The sequence shown here is derived from an EMBL/GenBank/DDBJ whole genome shotgun (WGS) entry which is preliminary data.</text>
</comment>
<dbReference type="RefSeq" id="WP_160369064.1">
    <property type="nucleotide sequence ID" value="NZ_WSQA01000006.1"/>
</dbReference>
<protein>
    <submittedName>
        <fullName evidence="2">DUF2911 domain-containing protein</fullName>
    </submittedName>
</protein>
<evidence type="ECO:0000313" key="2">
    <source>
        <dbReference type="EMBL" id="MVZ62327.1"/>
    </source>
</evidence>
<accession>A0A6N8KZ18</accession>
<evidence type="ECO:0000313" key="3">
    <source>
        <dbReference type="Proteomes" id="UP000435036"/>
    </source>
</evidence>
<dbReference type="Proteomes" id="UP000435036">
    <property type="component" value="Unassembled WGS sequence"/>
</dbReference>
<gene>
    <name evidence="2" type="ORF">GQF63_09865</name>
</gene>
<dbReference type="AlphaFoldDB" id="A0A6N8KZ18"/>
<proteinExistence type="predicted"/>
<dbReference type="EMBL" id="WSQA01000006">
    <property type="protein sequence ID" value="MVZ62327.1"/>
    <property type="molecule type" value="Genomic_DNA"/>
</dbReference>
<dbReference type="Pfam" id="PF11138">
    <property type="entry name" value="DUF2911"/>
    <property type="match status" value="1"/>
</dbReference>
<organism evidence="2 3">
    <name type="scientific">Sphingobacterium humi</name>
    <dbReference type="NCBI Taxonomy" id="1796905"/>
    <lineage>
        <taxon>Bacteria</taxon>
        <taxon>Pseudomonadati</taxon>
        <taxon>Bacteroidota</taxon>
        <taxon>Sphingobacteriia</taxon>
        <taxon>Sphingobacteriales</taxon>
        <taxon>Sphingobacteriaceae</taxon>
        <taxon>Sphingobacterium</taxon>
    </lineage>
</organism>
<keyword evidence="3" id="KW-1185">Reference proteome</keyword>
<feature type="chain" id="PRO_5026898893" evidence="1">
    <location>
        <begin position="20"/>
        <end position="189"/>
    </location>
</feature>
<sequence>MKNATFLIAFLLLFLMGHAQTPPMPKVPPTGNSGMKMNKPKQVASPADSSMVMTSDGVNIKIRYGSPSLKGRTIGTDIVKPGERWRAGANETTTISFDKDVTINGQALAAGKYGLNVIPGEQNSTLIFNKSWQQWGTKFNEADDVLKVEVPNENLSSSQERLKISADASGKIHMAWGNYGLSMEAKAAK</sequence>